<keyword evidence="2" id="KW-1185">Reference proteome</keyword>
<dbReference type="STRING" id="1612202.SAMN05421734_102153"/>
<dbReference type="OrthoDB" id="2351076at2"/>
<dbReference type="Proteomes" id="UP000242949">
    <property type="component" value="Unassembled WGS sequence"/>
</dbReference>
<gene>
    <name evidence="1" type="ORF">SAMN05421734_102153</name>
</gene>
<evidence type="ECO:0000313" key="1">
    <source>
        <dbReference type="EMBL" id="SDB88478.1"/>
    </source>
</evidence>
<evidence type="ECO:0008006" key="3">
    <source>
        <dbReference type="Google" id="ProtNLM"/>
    </source>
</evidence>
<organism evidence="1 2">
    <name type="scientific">Pelagirhabdus alkalitolerans</name>
    <dbReference type="NCBI Taxonomy" id="1612202"/>
    <lineage>
        <taxon>Bacteria</taxon>
        <taxon>Bacillati</taxon>
        <taxon>Bacillota</taxon>
        <taxon>Bacilli</taxon>
        <taxon>Bacillales</taxon>
        <taxon>Bacillaceae</taxon>
        <taxon>Pelagirhabdus</taxon>
    </lineage>
</organism>
<evidence type="ECO:0000313" key="2">
    <source>
        <dbReference type="Proteomes" id="UP000242949"/>
    </source>
</evidence>
<dbReference type="AlphaFoldDB" id="A0A1G6H2X5"/>
<sequence>MPSLFSAISSQMQTKMSDATMKSPSLKEGQVLLGKIKQLHVNQLATVQLGSHQLTAKLEAALENGQSYLFEVETAGETPTLKVIDRSATSNVKDQVMQLFKELGIKPTKSEAQFIEDLINDHVPMNKKDVENLHQLIKQNPSKEGTQVIKEMITKRLPLTETVFNALNSTKEASQSFQQQAVDLLQALRQQPNQSQVLNQLQDKLQTLLKFDQPVSQTKRMNLIEQPTNQMGKANQSIQSQETSDISVQSRSVDINNATAENAGRLSDEQQTLVSRFEKQIPISNKQLFQLNKAINTIEQNMGETTVKQLEQLQNALQSEDVQVKLKAQLPTNLAQDMDRFVASPEKSKLDQLFPELQRITNAQFQPAEKEAIFSKLNRVVDQSPSVFSVKDQFLIHMKDYFQTSGLDYEHQLAQNQEPNELSQPPLKQLLMQALNESGPQVREIETMLNQFTNQQLSTIQDHPNFIHVATQIPGMFGSEQAIDLEFYSRKDEEERIDSNYCRIAFFLELGYIGETMIDMNVQNRMVQVTVYNEEDLSAVLNDYKPSLEKGLDDLNYKLGSVYYKPMPENTNDLMIKPDYQNSSTTSNRLDVKI</sequence>
<dbReference type="EMBL" id="FMYI01000002">
    <property type="protein sequence ID" value="SDB88478.1"/>
    <property type="molecule type" value="Genomic_DNA"/>
</dbReference>
<protein>
    <recommendedName>
        <fullName evidence="3">Hook-length control protein FliK</fullName>
    </recommendedName>
</protein>
<accession>A0A1G6H2X5</accession>
<dbReference type="RefSeq" id="WP_090792939.1">
    <property type="nucleotide sequence ID" value="NZ_FMYI01000002.1"/>
</dbReference>
<name>A0A1G6H2X5_9BACI</name>
<proteinExistence type="predicted"/>
<reference evidence="2" key="1">
    <citation type="submission" date="2016-09" db="EMBL/GenBank/DDBJ databases">
        <authorList>
            <person name="Varghese N."/>
            <person name="Submissions S."/>
        </authorList>
    </citation>
    <scope>NUCLEOTIDE SEQUENCE [LARGE SCALE GENOMIC DNA]</scope>
    <source>
        <strain evidence="2">S5</strain>
    </source>
</reference>